<comment type="caution">
    <text evidence="2">The sequence shown here is derived from an EMBL/GenBank/DDBJ whole genome shotgun (WGS) entry which is preliminary data.</text>
</comment>
<keyword evidence="3" id="KW-1185">Reference proteome</keyword>
<dbReference type="AlphaFoldDB" id="A0A368T9P1"/>
<reference evidence="2 3" key="1">
    <citation type="submission" date="2018-04" db="EMBL/GenBank/DDBJ databases">
        <title>Novel actinobacteria from marine sediment.</title>
        <authorList>
            <person name="Ng Z.Y."/>
            <person name="Tan G.Y.A."/>
        </authorList>
    </citation>
    <scope>NUCLEOTIDE SEQUENCE [LARGE SCALE GENOMIC DNA]</scope>
    <source>
        <strain evidence="2 3">TPS81</strain>
    </source>
</reference>
<dbReference type="Proteomes" id="UP000253318">
    <property type="component" value="Unassembled WGS sequence"/>
</dbReference>
<evidence type="ECO:0000313" key="2">
    <source>
        <dbReference type="EMBL" id="RCV59301.1"/>
    </source>
</evidence>
<dbReference type="EMBL" id="QEIN01000063">
    <property type="protein sequence ID" value="RCV59301.1"/>
    <property type="molecule type" value="Genomic_DNA"/>
</dbReference>
<protein>
    <submittedName>
        <fullName evidence="2">Uncharacterized protein</fullName>
    </submittedName>
</protein>
<accession>A0A368T9P1</accession>
<evidence type="ECO:0000256" key="1">
    <source>
        <dbReference type="SAM" id="MobiDB-lite"/>
    </source>
</evidence>
<evidence type="ECO:0000313" key="3">
    <source>
        <dbReference type="Proteomes" id="UP000253318"/>
    </source>
</evidence>
<organism evidence="2 3">
    <name type="scientific">Marinitenerispora sediminis</name>
    <dbReference type="NCBI Taxonomy" id="1931232"/>
    <lineage>
        <taxon>Bacteria</taxon>
        <taxon>Bacillati</taxon>
        <taxon>Actinomycetota</taxon>
        <taxon>Actinomycetes</taxon>
        <taxon>Streptosporangiales</taxon>
        <taxon>Nocardiopsidaceae</taxon>
        <taxon>Marinitenerispora</taxon>
    </lineage>
</organism>
<proteinExistence type="predicted"/>
<feature type="region of interest" description="Disordered" evidence="1">
    <location>
        <begin position="114"/>
        <end position="151"/>
    </location>
</feature>
<name>A0A368T9P1_9ACTN</name>
<sequence length="151" mass="16183">MGPGAVLAVSLLDSGAELVEIYPQVLTTDDLGNEVWAPADDPVVIRCSIQPVTSDELSAVGQDLVTTYRLIARTAPLGPWARVRWVNNANTWWDVIGTPRRYGMSPRTAHVDALLRQRKDPQDPPDEGGSDGAGVSRRGPDRGARGAARSG</sequence>
<gene>
    <name evidence="2" type="ORF">DEF24_10030</name>
</gene>